<feature type="transmembrane region" description="Helical" evidence="1">
    <location>
        <begin position="180"/>
        <end position="199"/>
    </location>
</feature>
<keyword evidence="1" id="KW-0472">Membrane</keyword>
<dbReference type="EMBL" id="QEIT01000004">
    <property type="protein sequence ID" value="PWZ77322.1"/>
    <property type="molecule type" value="Genomic_DNA"/>
</dbReference>
<accession>A0A317YU55</accession>
<sequence>MLQKSIFNNMLSLTSSKIFLALSLYPFLYLITLFLPTNFMQIGGIDNGLSGLDFYYGIVIAQSQFAIPLIMMSYFVSKLFYEEHNTGKLIIYKDIKRSRLLNAKLHTLLSFYGLYLILLFISSEILYFSFIKNFNYASGSFLPSDKTIIYNDLLNIIGLFEISFIAIFFAILLSMRFSSGFTILGVILLFMIISIAPLIKGMQYIFPNSYNNVVDLNDFFIKLFFSILITSFYSLLFYILSLRIFNNLEY</sequence>
<name>A0A317YU55_STAPS</name>
<proteinExistence type="predicted"/>
<evidence type="ECO:0000313" key="2">
    <source>
        <dbReference type="EMBL" id="PWZ77322.1"/>
    </source>
</evidence>
<keyword evidence="1" id="KW-0812">Transmembrane</keyword>
<reference evidence="2 3" key="1">
    <citation type="journal article" date="2018" name="Vet. Microbiol.">
        <title>Clonal diversity and geographic distribution of methicillin-resistant Staphylococcus pseudintermedius from Australian animals: Discovery of novel sequence types.</title>
        <authorList>
            <person name="Worthing K.A."/>
            <person name="Abraham S."/>
            <person name="Coombs G.W."/>
            <person name="Pang S."/>
            <person name="Saputra S."/>
            <person name="Jordan D."/>
            <person name="Trott D.J."/>
            <person name="Norris J.M."/>
        </authorList>
    </citation>
    <scope>NUCLEOTIDE SEQUENCE [LARGE SCALE GENOMIC DNA]</scope>
    <source>
        <strain evidence="2 3">ST525 1</strain>
    </source>
</reference>
<organism evidence="2 3">
    <name type="scientific">Staphylococcus pseudintermedius</name>
    <dbReference type="NCBI Taxonomy" id="283734"/>
    <lineage>
        <taxon>Bacteria</taxon>
        <taxon>Bacillati</taxon>
        <taxon>Bacillota</taxon>
        <taxon>Bacilli</taxon>
        <taxon>Bacillales</taxon>
        <taxon>Staphylococcaceae</taxon>
        <taxon>Staphylococcus</taxon>
        <taxon>Staphylococcus intermedius group</taxon>
    </lineage>
</organism>
<dbReference type="Proteomes" id="UP000246800">
    <property type="component" value="Unassembled WGS sequence"/>
</dbReference>
<comment type="caution">
    <text evidence="2">The sequence shown here is derived from an EMBL/GenBank/DDBJ whole genome shotgun (WGS) entry which is preliminary data.</text>
</comment>
<dbReference type="GeneID" id="93824013"/>
<keyword evidence="1" id="KW-1133">Transmembrane helix</keyword>
<feature type="transmembrane region" description="Helical" evidence="1">
    <location>
        <begin position="219"/>
        <end position="240"/>
    </location>
</feature>
<dbReference type="AlphaFoldDB" id="A0A317YU55"/>
<dbReference type="RefSeq" id="WP_014612751.1">
    <property type="nucleotide sequence ID" value="NZ_AP019372.1"/>
</dbReference>
<evidence type="ECO:0000256" key="1">
    <source>
        <dbReference type="SAM" id="Phobius"/>
    </source>
</evidence>
<evidence type="ECO:0000313" key="3">
    <source>
        <dbReference type="Proteomes" id="UP000246800"/>
    </source>
</evidence>
<feature type="transmembrane region" description="Helical" evidence="1">
    <location>
        <begin position="148"/>
        <end position="173"/>
    </location>
</feature>
<protein>
    <submittedName>
        <fullName evidence="2">Amino acid transporter</fullName>
    </submittedName>
</protein>
<feature type="transmembrane region" description="Helical" evidence="1">
    <location>
        <begin position="105"/>
        <end position="128"/>
    </location>
</feature>
<gene>
    <name evidence="2" type="ORF">DD902_00300</name>
</gene>
<feature type="transmembrane region" description="Helical" evidence="1">
    <location>
        <begin position="20"/>
        <end position="42"/>
    </location>
</feature>
<feature type="transmembrane region" description="Helical" evidence="1">
    <location>
        <begin position="54"/>
        <end position="76"/>
    </location>
</feature>